<evidence type="ECO:0000259" key="7">
    <source>
        <dbReference type="PROSITE" id="PS50259"/>
    </source>
</evidence>
<sequence length="1147" mass="131924">MRNIICSMIDLKKQIYVFIHFFIIISLLLKSKADNSNTYIVSNEDELRLALTTLNDTRRIIIDGVITDIQKEMKLKPPLNSGSITITGKDGRNSTVGFISGTIGFTFENLTYVEIENMSFIGRLNFKHIKEVYVHDINHNGLFDTANPEGLVRVDNIDFISNDKKSRENSVKINNGGRTIIENSRFTASIGCTDSLLKYNGRNIKIKDFTLRNCIFDSKHYANGVIIQESNITIENTQFFNGFSKMHSAFVTIRDSHAIVRNCTFKDGYTISTGGAFNTLKNSYFEATDIKVYNTTTYNGGCLFYEDTDLVDSISILKNIEIRNLWKDHPNNGLGSIINIKQYSHLQIYNLYGEGFYCTVLTCNLFMVFHYSLAELWNIYIKDIRGTYNGIIFYSKSDKEFNELATIKATDCVFANIIQETSNNSSMIWSDGSIIELSNVRFENIISERSGLINSFNNGTVRVDNISFENIYNKQHSNGIYVNKEGNIELSNISIKNILYRGVLISTDVEKVSYKNINVENYNICINEYDTTCLNEQKSLFNDPLTVFLETSKYVSVQLENINLKNLDLYTLFIYDASSNINAKEINVENGRFKYGAINYDDTYPYRIGNITIKDSKFNNIYSDNGPIVYVNSLFKQYYNLILFDNNIIQNTEAKYHGGVIYSKSKYIHDTIIFNSCQFSNNKAKYGSICNAYDIDSEPIISNKDEILKIEGDKAFATNPTNLVIDENTSDNYTILSGNIITDNIRFVLRDDYNKLIETDSNISSIEINDLFFFRIGIDDERNAVLFGQTNGYCWENSCLVPNIRIVGNPGKYNLYLELFTFGKYVQFSKSKASVEINILECDENSYIYQDRDGVSIKSCYKPSCEPQCVNGKCASDNYCECAGIKRRGKLCEEYYPLERNEVIDFVIFVISVLLIILTIIIIIYIIKYRNNEIIKAGSVEFLIIILIGTLLYSLYSICLTFERSKLSCILIHFFNNIGFSLVYGSILIKTYRIYKIFKMKGKYRITKKELMYLFIICITIIHILILLSWVVRDKIFPNVQYDNNEKEYKNCKLPKTRIFCAILSYSIRDVKKEFNEPLAVPVYIYLLVEVFILIINAQDEMSLIFKDFVQAAGSIISTFIVLYYLYATKFILLFFRKKVKNVNIRI</sequence>
<name>A0A1Y1ZRR9_9FUNG</name>
<evidence type="ECO:0000256" key="3">
    <source>
        <dbReference type="ARBA" id="ARBA00022989"/>
    </source>
</evidence>
<feature type="transmembrane region" description="Helical" evidence="6">
    <location>
        <begin position="1011"/>
        <end position="1032"/>
    </location>
</feature>
<dbReference type="PRINTS" id="PR00248">
    <property type="entry name" value="GPCRMGR"/>
</dbReference>
<dbReference type="InterPro" id="IPR050726">
    <property type="entry name" value="mGluR"/>
</dbReference>
<reference evidence="8 9" key="1">
    <citation type="submission" date="2016-08" db="EMBL/GenBank/DDBJ databases">
        <title>A Parts List for Fungal Cellulosomes Revealed by Comparative Genomics.</title>
        <authorList>
            <consortium name="DOE Joint Genome Institute"/>
            <person name="Haitjema C.H."/>
            <person name="Gilmore S.P."/>
            <person name="Henske J.K."/>
            <person name="Solomon K.V."/>
            <person name="De Groot R."/>
            <person name="Kuo A."/>
            <person name="Mondo S.J."/>
            <person name="Salamov A.A."/>
            <person name="Labutti K."/>
            <person name="Zhao Z."/>
            <person name="Chiniquy J."/>
            <person name="Barry K."/>
            <person name="Brewer H.M."/>
            <person name="Purvine S.O."/>
            <person name="Wright A.T."/>
            <person name="Boxma B."/>
            <person name="Van Alen T."/>
            <person name="Hackstein J.H."/>
            <person name="Baker S.E."/>
            <person name="Grigoriev I.V."/>
            <person name="O'Malley M.A."/>
        </authorList>
    </citation>
    <scope>NUCLEOTIDE SEQUENCE [LARGE SCALE GENOMIC DNA]</scope>
    <source>
        <strain evidence="8 9">G1</strain>
    </source>
</reference>
<dbReference type="InterPro" id="IPR000337">
    <property type="entry name" value="GPCR_3"/>
</dbReference>
<evidence type="ECO:0000256" key="1">
    <source>
        <dbReference type="ARBA" id="ARBA00004141"/>
    </source>
</evidence>
<feature type="transmembrane region" description="Helical" evidence="6">
    <location>
        <begin position="1109"/>
        <end position="1127"/>
    </location>
</feature>
<dbReference type="GO" id="GO:0004930">
    <property type="term" value="F:G protein-coupled receptor activity"/>
    <property type="evidence" value="ECO:0007669"/>
    <property type="project" value="InterPro"/>
</dbReference>
<gene>
    <name evidence="8" type="ORF">LY90DRAFT_187025</name>
</gene>
<feature type="transmembrane region" description="Helical" evidence="6">
    <location>
        <begin position="939"/>
        <end position="958"/>
    </location>
</feature>
<evidence type="ECO:0000256" key="2">
    <source>
        <dbReference type="ARBA" id="ARBA00022692"/>
    </source>
</evidence>
<dbReference type="InterPro" id="IPR017978">
    <property type="entry name" value="GPCR_3_C"/>
</dbReference>
<keyword evidence="4 6" id="KW-0472">Membrane</keyword>
<dbReference type="Proteomes" id="UP000193920">
    <property type="component" value="Unassembled WGS sequence"/>
</dbReference>
<protein>
    <recommendedName>
        <fullName evidence="7">G-protein coupled receptors family 3 profile domain-containing protein</fullName>
    </recommendedName>
</protein>
<dbReference type="Pfam" id="PF00003">
    <property type="entry name" value="7tm_3"/>
    <property type="match status" value="1"/>
</dbReference>
<keyword evidence="5" id="KW-0325">Glycoprotein</keyword>
<dbReference type="EMBL" id="MCOG01000366">
    <property type="protein sequence ID" value="ORY12904.1"/>
    <property type="molecule type" value="Genomic_DNA"/>
</dbReference>
<organism evidence="8 9">
    <name type="scientific">Neocallimastix californiae</name>
    <dbReference type="NCBI Taxonomy" id="1754190"/>
    <lineage>
        <taxon>Eukaryota</taxon>
        <taxon>Fungi</taxon>
        <taxon>Fungi incertae sedis</taxon>
        <taxon>Chytridiomycota</taxon>
        <taxon>Chytridiomycota incertae sedis</taxon>
        <taxon>Neocallimastigomycetes</taxon>
        <taxon>Neocallimastigales</taxon>
        <taxon>Neocallimastigaceae</taxon>
        <taxon>Neocallimastix</taxon>
    </lineage>
</organism>
<dbReference type="GO" id="GO:0016020">
    <property type="term" value="C:membrane"/>
    <property type="evidence" value="ECO:0007669"/>
    <property type="project" value="UniProtKB-SubCell"/>
</dbReference>
<comment type="caution">
    <text evidence="8">The sequence shown here is derived from an EMBL/GenBank/DDBJ whole genome shotgun (WGS) entry which is preliminary data.</text>
</comment>
<keyword evidence="3 6" id="KW-1133">Transmembrane helix</keyword>
<dbReference type="AlphaFoldDB" id="A0A1Y1ZRR9"/>
<dbReference type="SUPFAM" id="SSF51126">
    <property type="entry name" value="Pectin lyase-like"/>
    <property type="match status" value="1"/>
</dbReference>
<keyword evidence="9" id="KW-1185">Reference proteome</keyword>
<feature type="transmembrane region" description="Helical" evidence="6">
    <location>
        <begin position="906"/>
        <end position="927"/>
    </location>
</feature>
<evidence type="ECO:0000313" key="8">
    <source>
        <dbReference type="EMBL" id="ORY12904.1"/>
    </source>
</evidence>
<evidence type="ECO:0000256" key="4">
    <source>
        <dbReference type="ARBA" id="ARBA00023136"/>
    </source>
</evidence>
<evidence type="ECO:0000256" key="6">
    <source>
        <dbReference type="SAM" id="Phobius"/>
    </source>
</evidence>
<feature type="transmembrane region" description="Helical" evidence="6">
    <location>
        <begin position="970"/>
        <end position="990"/>
    </location>
</feature>
<keyword evidence="2 6" id="KW-0812">Transmembrane</keyword>
<feature type="domain" description="G-protein coupled receptors family 3 profile" evidence="7">
    <location>
        <begin position="904"/>
        <end position="1137"/>
    </location>
</feature>
<accession>A0A1Y1ZRR9</accession>
<dbReference type="OrthoDB" id="2148698at2759"/>
<dbReference type="InterPro" id="IPR011050">
    <property type="entry name" value="Pectin_lyase_fold/virulence"/>
</dbReference>
<evidence type="ECO:0000256" key="5">
    <source>
        <dbReference type="ARBA" id="ARBA00023180"/>
    </source>
</evidence>
<comment type="subcellular location">
    <subcellularLocation>
        <location evidence="1">Membrane</location>
        <topology evidence="1">Multi-pass membrane protein</topology>
    </subcellularLocation>
</comment>
<dbReference type="PANTHER" id="PTHR24060">
    <property type="entry name" value="METABOTROPIC GLUTAMATE RECEPTOR"/>
    <property type="match status" value="1"/>
</dbReference>
<evidence type="ECO:0000313" key="9">
    <source>
        <dbReference type="Proteomes" id="UP000193920"/>
    </source>
</evidence>
<dbReference type="PROSITE" id="PS50259">
    <property type="entry name" value="G_PROTEIN_RECEP_F3_4"/>
    <property type="match status" value="1"/>
</dbReference>
<proteinExistence type="predicted"/>